<dbReference type="InterPro" id="IPR024107">
    <property type="entry name" value="Tyr-tRNA-ligase_bac_1"/>
</dbReference>
<dbReference type="GO" id="GO:0006437">
    <property type="term" value="P:tyrosyl-tRNA aminoacylation"/>
    <property type="evidence" value="ECO:0007669"/>
    <property type="project" value="InterPro"/>
</dbReference>
<comment type="catalytic activity">
    <reaction evidence="11">
        <text>tRNA(Tyr) + L-tyrosine + ATP = L-tyrosyl-tRNA(Tyr) + AMP + diphosphate + H(+)</text>
        <dbReference type="Rhea" id="RHEA:10220"/>
        <dbReference type="Rhea" id="RHEA-COMP:9706"/>
        <dbReference type="Rhea" id="RHEA-COMP:9707"/>
        <dbReference type="ChEBI" id="CHEBI:15378"/>
        <dbReference type="ChEBI" id="CHEBI:30616"/>
        <dbReference type="ChEBI" id="CHEBI:33019"/>
        <dbReference type="ChEBI" id="CHEBI:58315"/>
        <dbReference type="ChEBI" id="CHEBI:78442"/>
        <dbReference type="ChEBI" id="CHEBI:78536"/>
        <dbReference type="ChEBI" id="CHEBI:456215"/>
        <dbReference type="EC" id="6.1.1.1"/>
    </reaction>
</comment>
<evidence type="ECO:0000256" key="1">
    <source>
        <dbReference type="ARBA" id="ARBA00004496"/>
    </source>
</evidence>
<dbReference type="GO" id="GO:0004831">
    <property type="term" value="F:tyrosine-tRNA ligase activity"/>
    <property type="evidence" value="ECO:0007669"/>
    <property type="project" value="UniProtKB-EC"/>
</dbReference>
<dbReference type="Pfam" id="PF00579">
    <property type="entry name" value="tRNA-synt_1b"/>
    <property type="match status" value="1"/>
</dbReference>
<dbReference type="Gene3D" id="3.40.50.620">
    <property type="entry name" value="HUPs"/>
    <property type="match status" value="1"/>
</dbReference>
<dbReference type="SMART" id="SM00363">
    <property type="entry name" value="S4"/>
    <property type="match status" value="1"/>
</dbReference>
<keyword evidence="8" id="KW-0648">Protein biosynthesis</keyword>
<evidence type="ECO:0000256" key="11">
    <source>
        <dbReference type="ARBA" id="ARBA00048248"/>
    </source>
</evidence>
<evidence type="ECO:0000313" key="13">
    <source>
        <dbReference type="EMBL" id="CAB5067924.1"/>
    </source>
</evidence>
<gene>
    <name evidence="13" type="ORF">UFOPK4347_01622</name>
</gene>
<dbReference type="PANTHER" id="PTHR11766:SF0">
    <property type="entry name" value="TYROSINE--TRNA LIGASE, MITOCHONDRIAL"/>
    <property type="match status" value="1"/>
</dbReference>
<comment type="subcellular location">
    <subcellularLocation>
        <location evidence="1">Cytoplasm</location>
    </subcellularLocation>
</comment>
<dbReference type="InterPro" id="IPR036986">
    <property type="entry name" value="S4_RNA-bd_sf"/>
</dbReference>
<dbReference type="SUPFAM" id="SSF55174">
    <property type="entry name" value="Alpha-L RNA-binding motif"/>
    <property type="match status" value="1"/>
</dbReference>
<dbReference type="AlphaFoldDB" id="A0A6J7UN75"/>
<accession>A0A6J7UN75</accession>
<evidence type="ECO:0000256" key="3">
    <source>
        <dbReference type="ARBA" id="ARBA00022490"/>
    </source>
</evidence>
<keyword evidence="6" id="KW-0067">ATP-binding</keyword>
<dbReference type="FunFam" id="1.10.240.10:FF:000001">
    <property type="entry name" value="Tyrosine--tRNA ligase"/>
    <property type="match status" value="1"/>
</dbReference>
<evidence type="ECO:0000256" key="9">
    <source>
        <dbReference type="ARBA" id="ARBA00023146"/>
    </source>
</evidence>
<protein>
    <recommendedName>
        <fullName evidence="2">tyrosine--tRNA ligase</fullName>
        <ecNumber evidence="2">6.1.1.1</ecNumber>
    </recommendedName>
    <alternativeName>
        <fullName evidence="10">Tyrosyl-tRNA synthetase</fullName>
    </alternativeName>
</protein>
<dbReference type="InterPro" id="IPR002942">
    <property type="entry name" value="S4_RNA-bd"/>
</dbReference>
<evidence type="ECO:0000256" key="6">
    <source>
        <dbReference type="ARBA" id="ARBA00022840"/>
    </source>
</evidence>
<dbReference type="InterPro" id="IPR024088">
    <property type="entry name" value="Tyr-tRNA-ligase_bac-type"/>
</dbReference>
<keyword evidence="3" id="KW-0963">Cytoplasm</keyword>
<dbReference type="HAMAP" id="MF_02006">
    <property type="entry name" value="Tyr_tRNA_synth_type1"/>
    <property type="match status" value="1"/>
</dbReference>
<keyword evidence="9" id="KW-0030">Aminoacyl-tRNA synthetase</keyword>
<dbReference type="Gene3D" id="1.10.240.10">
    <property type="entry name" value="Tyrosyl-Transfer RNA Synthetase"/>
    <property type="match status" value="1"/>
</dbReference>
<dbReference type="GO" id="GO:0042802">
    <property type="term" value="F:identical protein binding"/>
    <property type="evidence" value="ECO:0007669"/>
    <property type="project" value="UniProtKB-ARBA"/>
</dbReference>
<evidence type="ECO:0000259" key="12">
    <source>
        <dbReference type="SMART" id="SM00363"/>
    </source>
</evidence>
<dbReference type="NCBIfam" id="TIGR00234">
    <property type="entry name" value="tyrS"/>
    <property type="match status" value="1"/>
</dbReference>
<dbReference type="PRINTS" id="PR01040">
    <property type="entry name" value="TRNASYNTHTYR"/>
</dbReference>
<dbReference type="PROSITE" id="PS00178">
    <property type="entry name" value="AA_TRNA_LIGASE_I"/>
    <property type="match status" value="1"/>
</dbReference>
<evidence type="ECO:0000256" key="4">
    <source>
        <dbReference type="ARBA" id="ARBA00022598"/>
    </source>
</evidence>
<proteinExistence type="inferred from homology"/>
<dbReference type="PROSITE" id="PS50889">
    <property type="entry name" value="S4"/>
    <property type="match status" value="1"/>
</dbReference>
<dbReference type="EMBL" id="CAFBQU010000074">
    <property type="protein sequence ID" value="CAB5067924.1"/>
    <property type="molecule type" value="Genomic_DNA"/>
</dbReference>
<dbReference type="Pfam" id="PF22421">
    <property type="entry name" value="SYY_C-terminal"/>
    <property type="match status" value="1"/>
</dbReference>
<reference evidence="13" key="1">
    <citation type="submission" date="2020-05" db="EMBL/GenBank/DDBJ databases">
        <authorList>
            <person name="Chiriac C."/>
            <person name="Salcher M."/>
            <person name="Ghai R."/>
            <person name="Kavagutti S V."/>
        </authorList>
    </citation>
    <scope>NUCLEOTIDE SEQUENCE</scope>
</reference>
<feature type="domain" description="RNA-binding S4" evidence="12">
    <location>
        <begin position="354"/>
        <end position="414"/>
    </location>
</feature>
<dbReference type="CDD" id="cd00805">
    <property type="entry name" value="TyrRS_core"/>
    <property type="match status" value="1"/>
</dbReference>
<organism evidence="13">
    <name type="scientific">freshwater metagenome</name>
    <dbReference type="NCBI Taxonomy" id="449393"/>
    <lineage>
        <taxon>unclassified sequences</taxon>
        <taxon>metagenomes</taxon>
        <taxon>ecological metagenomes</taxon>
    </lineage>
</organism>
<dbReference type="FunFam" id="3.40.50.620:FF:000008">
    <property type="entry name" value="Tyrosine--tRNA ligase"/>
    <property type="match status" value="1"/>
</dbReference>
<dbReference type="GO" id="GO:0005524">
    <property type="term" value="F:ATP binding"/>
    <property type="evidence" value="ECO:0007669"/>
    <property type="project" value="UniProtKB-KW"/>
</dbReference>
<dbReference type="Gene3D" id="3.10.290.10">
    <property type="entry name" value="RNA-binding S4 domain"/>
    <property type="match status" value="1"/>
</dbReference>
<dbReference type="EC" id="6.1.1.1" evidence="2"/>
<evidence type="ECO:0000256" key="7">
    <source>
        <dbReference type="ARBA" id="ARBA00022884"/>
    </source>
</evidence>
<dbReference type="CDD" id="cd00165">
    <property type="entry name" value="S4"/>
    <property type="match status" value="1"/>
</dbReference>
<dbReference type="PANTHER" id="PTHR11766">
    <property type="entry name" value="TYROSYL-TRNA SYNTHETASE"/>
    <property type="match status" value="1"/>
</dbReference>
<dbReference type="InterPro" id="IPR002305">
    <property type="entry name" value="aa-tRNA-synth_Ic"/>
</dbReference>
<evidence type="ECO:0000256" key="8">
    <source>
        <dbReference type="ARBA" id="ARBA00022917"/>
    </source>
</evidence>
<dbReference type="InterPro" id="IPR001412">
    <property type="entry name" value="aa-tRNA-synth_I_CS"/>
</dbReference>
<keyword evidence="5" id="KW-0547">Nucleotide-binding</keyword>
<dbReference type="GO" id="GO:0003723">
    <property type="term" value="F:RNA binding"/>
    <property type="evidence" value="ECO:0007669"/>
    <property type="project" value="UniProtKB-KW"/>
</dbReference>
<name>A0A6J7UN75_9ZZZZ</name>
<keyword evidence="7" id="KW-0694">RNA-binding</keyword>
<sequence length="420" mass="45699">MNIFPELQARGLVHDSTPAAALEERLANHSVGVYVGFDPTANSLHVGHLLGQISLRRLQLAGHRPFPLAGGATGMVGDPSGRSEERNLLDAETLNYNVSCISEQLSRLLDFTPGKYAATLVNNADWTAQVTALDFLRDVGKHITINQMLAKDSVKSRLTSENGLSFTEFSYMLLQANDFRHLSAAHDVELQMGGSDQWGNITAGIDLIRKTLSRQAHGITWPLVTRSDGSKFGKTADGAVWLDAERTSPYQFRQFWMQLSDAEIARYLPQFSLSSLEECAGILAEHATAPEKRSAQKHLAQELTAMVHGDAAALAAAQVSEILFGADPSGASKEAFVAVSREVPCSSIQQLPADIVSLLSDIKLCSSKSEARRTIEQGGVRINGQVVTLETAVNDLTELHGKYLLVRRGKTAYHLVEKSH</sequence>
<dbReference type="InterPro" id="IPR054608">
    <property type="entry name" value="SYY-like_C"/>
</dbReference>
<dbReference type="GO" id="GO:0005829">
    <property type="term" value="C:cytosol"/>
    <property type="evidence" value="ECO:0007669"/>
    <property type="project" value="TreeGrafter"/>
</dbReference>
<evidence type="ECO:0000256" key="10">
    <source>
        <dbReference type="ARBA" id="ARBA00033323"/>
    </source>
</evidence>
<keyword evidence="4" id="KW-0436">Ligase</keyword>
<evidence type="ECO:0000256" key="5">
    <source>
        <dbReference type="ARBA" id="ARBA00022741"/>
    </source>
</evidence>
<dbReference type="InterPro" id="IPR002307">
    <property type="entry name" value="Tyr-tRNA-ligase"/>
</dbReference>
<evidence type="ECO:0000256" key="2">
    <source>
        <dbReference type="ARBA" id="ARBA00013160"/>
    </source>
</evidence>
<dbReference type="InterPro" id="IPR014729">
    <property type="entry name" value="Rossmann-like_a/b/a_fold"/>
</dbReference>
<dbReference type="SUPFAM" id="SSF52374">
    <property type="entry name" value="Nucleotidylyl transferase"/>
    <property type="match status" value="1"/>
</dbReference>